<gene>
    <name evidence="4" type="ORF">GCM10011517_03860</name>
</gene>
<dbReference type="RefSeq" id="WP_158221926.1">
    <property type="nucleotide sequence ID" value="NZ_BMKN01000001.1"/>
</dbReference>
<accession>A0A917EG99</accession>
<feature type="region of interest" description="Disordered" evidence="1">
    <location>
        <begin position="102"/>
        <end position="208"/>
    </location>
</feature>
<evidence type="ECO:0000256" key="1">
    <source>
        <dbReference type="SAM" id="MobiDB-lite"/>
    </source>
</evidence>
<organism evidence="4 5">
    <name type="scientific">Actibacterium pelagium</name>
    <dbReference type="NCBI Taxonomy" id="2029103"/>
    <lineage>
        <taxon>Bacteria</taxon>
        <taxon>Pseudomonadati</taxon>
        <taxon>Pseudomonadota</taxon>
        <taxon>Alphaproteobacteria</taxon>
        <taxon>Rhodobacterales</taxon>
        <taxon>Roseobacteraceae</taxon>
        <taxon>Actibacterium</taxon>
    </lineage>
</organism>
<feature type="signal peptide" evidence="2">
    <location>
        <begin position="1"/>
        <end position="21"/>
    </location>
</feature>
<proteinExistence type="predicted"/>
<evidence type="ECO:0000313" key="5">
    <source>
        <dbReference type="Proteomes" id="UP000606730"/>
    </source>
</evidence>
<dbReference type="Gene3D" id="3.30.70.1070">
    <property type="entry name" value="Sporulation related repeat"/>
    <property type="match status" value="1"/>
</dbReference>
<dbReference type="SUPFAM" id="SSF110997">
    <property type="entry name" value="Sporulation related repeat"/>
    <property type="match status" value="1"/>
</dbReference>
<feature type="compositionally biased region" description="Low complexity" evidence="1">
    <location>
        <begin position="114"/>
        <end position="126"/>
    </location>
</feature>
<dbReference type="EMBL" id="BMKN01000001">
    <property type="protein sequence ID" value="GGE39399.1"/>
    <property type="molecule type" value="Genomic_DNA"/>
</dbReference>
<feature type="chain" id="PRO_5037112167" description="SPOR domain-containing protein" evidence="2">
    <location>
        <begin position="22"/>
        <end position="320"/>
    </location>
</feature>
<dbReference type="PROSITE" id="PS51724">
    <property type="entry name" value="SPOR"/>
    <property type="match status" value="1"/>
</dbReference>
<feature type="compositionally biased region" description="Acidic residues" evidence="1">
    <location>
        <begin position="180"/>
        <end position="189"/>
    </location>
</feature>
<feature type="domain" description="SPOR" evidence="3">
    <location>
        <begin position="241"/>
        <end position="320"/>
    </location>
</feature>
<dbReference type="InterPro" id="IPR036680">
    <property type="entry name" value="SPOR-like_sf"/>
</dbReference>
<dbReference type="OrthoDB" id="7843142at2"/>
<evidence type="ECO:0000256" key="2">
    <source>
        <dbReference type="SAM" id="SignalP"/>
    </source>
</evidence>
<evidence type="ECO:0000259" key="3">
    <source>
        <dbReference type="PROSITE" id="PS51724"/>
    </source>
</evidence>
<dbReference type="Proteomes" id="UP000606730">
    <property type="component" value="Unassembled WGS sequence"/>
</dbReference>
<dbReference type="GO" id="GO:0042834">
    <property type="term" value="F:peptidoglycan binding"/>
    <property type="evidence" value="ECO:0007669"/>
    <property type="project" value="InterPro"/>
</dbReference>
<protein>
    <recommendedName>
        <fullName evidence="3">SPOR domain-containing protein</fullName>
    </recommendedName>
</protein>
<dbReference type="InterPro" id="IPR007730">
    <property type="entry name" value="SPOR-like_dom"/>
</dbReference>
<keyword evidence="2" id="KW-0732">Signal</keyword>
<evidence type="ECO:0000313" key="4">
    <source>
        <dbReference type="EMBL" id="GGE39399.1"/>
    </source>
</evidence>
<reference evidence="4" key="1">
    <citation type="journal article" date="2014" name="Int. J. Syst. Evol. Microbiol.">
        <title>Complete genome sequence of Corynebacterium casei LMG S-19264T (=DSM 44701T), isolated from a smear-ripened cheese.</title>
        <authorList>
            <consortium name="US DOE Joint Genome Institute (JGI-PGF)"/>
            <person name="Walter F."/>
            <person name="Albersmeier A."/>
            <person name="Kalinowski J."/>
            <person name="Ruckert C."/>
        </authorList>
    </citation>
    <scope>NUCLEOTIDE SEQUENCE</scope>
    <source>
        <strain evidence="4">CGMCC 1.16012</strain>
    </source>
</reference>
<name>A0A917EG99_9RHOB</name>
<dbReference type="AlphaFoldDB" id="A0A917EG99"/>
<comment type="caution">
    <text evidence="4">The sequence shown here is derived from an EMBL/GenBank/DDBJ whole genome shotgun (WGS) entry which is preliminary data.</text>
</comment>
<keyword evidence="5" id="KW-1185">Reference proteome</keyword>
<reference evidence="4" key="2">
    <citation type="submission" date="2020-09" db="EMBL/GenBank/DDBJ databases">
        <authorList>
            <person name="Sun Q."/>
            <person name="Zhou Y."/>
        </authorList>
    </citation>
    <scope>NUCLEOTIDE SEQUENCE</scope>
    <source>
        <strain evidence="4">CGMCC 1.16012</strain>
    </source>
</reference>
<dbReference type="Pfam" id="PF05036">
    <property type="entry name" value="SPOR"/>
    <property type="match status" value="1"/>
</dbReference>
<feature type="compositionally biased region" description="Acidic residues" evidence="1">
    <location>
        <begin position="144"/>
        <end position="156"/>
    </location>
</feature>
<sequence length="320" mass="33926">MRQTLSVICCLGVIGSGTAMAQSGPAELPPEDFAGRQYIDSMGCIYLRKNSDTGVVWEPRTLSAGEVMCGFAPTFPFLKPKDGSDPLDQVVAVPKTPVETDAPLAEAEPEAEEAPVANPAPVAEMPKPAEPAPKPIKTPVVEPEVVEAEEVEETEEVAVAPEPVEEKASAQTAKAQPEPVLEEALEETDQAQPEPTESVAETPAEPAQPTETVIVAPQPAPVVVPEPKPEAVPQPEAVAGVDWGKGAYLQIAAFRQHENTLKTKAVIEQIGLPVAIDTVQSKGRTLEVVLVGPFADDEALKGALRAVRKAGYKDAFTRRK</sequence>